<reference evidence="2" key="1">
    <citation type="submission" date="2020-05" db="EMBL/GenBank/DDBJ databases">
        <title>Phylogenomic resolution of chytrid fungi.</title>
        <authorList>
            <person name="Stajich J.E."/>
            <person name="Amses K."/>
            <person name="Simmons R."/>
            <person name="Seto K."/>
            <person name="Myers J."/>
            <person name="Bonds A."/>
            <person name="Quandt C.A."/>
            <person name="Barry K."/>
            <person name="Liu P."/>
            <person name="Grigoriev I."/>
            <person name="Longcore J.E."/>
            <person name="James T.Y."/>
        </authorList>
    </citation>
    <scope>NUCLEOTIDE SEQUENCE</scope>
    <source>
        <strain evidence="2">PLAUS21</strain>
    </source>
</reference>
<evidence type="ECO:0000256" key="1">
    <source>
        <dbReference type="SAM" id="MobiDB-lite"/>
    </source>
</evidence>
<dbReference type="Proteomes" id="UP001210925">
    <property type="component" value="Unassembled WGS sequence"/>
</dbReference>
<organism evidence="2 3">
    <name type="scientific">Boothiomyces macroporosus</name>
    <dbReference type="NCBI Taxonomy" id="261099"/>
    <lineage>
        <taxon>Eukaryota</taxon>
        <taxon>Fungi</taxon>
        <taxon>Fungi incertae sedis</taxon>
        <taxon>Chytridiomycota</taxon>
        <taxon>Chytridiomycota incertae sedis</taxon>
        <taxon>Chytridiomycetes</taxon>
        <taxon>Rhizophydiales</taxon>
        <taxon>Terramycetaceae</taxon>
        <taxon>Boothiomyces</taxon>
    </lineage>
</organism>
<evidence type="ECO:0000313" key="3">
    <source>
        <dbReference type="Proteomes" id="UP001210925"/>
    </source>
</evidence>
<protein>
    <submittedName>
        <fullName evidence="2">Uncharacterized protein</fullName>
    </submittedName>
</protein>
<gene>
    <name evidence="2" type="ORF">HK103_003436</name>
</gene>
<proteinExistence type="predicted"/>
<feature type="region of interest" description="Disordered" evidence="1">
    <location>
        <begin position="70"/>
        <end position="94"/>
    </location>
</feature>
<feature type="region of interest" description="Disordered" evidence="1">
    <location>
        <begin position="1"/>
        <end position="26"/>
    </location>
</feature>
<comment type="caution">
    <text evidence="2">The sequence shown here is derived from an EMBL/GenBank/DDBJ whole genome shotgun (WGS) entry which is preliminary data.</text>
</comment>
<evidence type="ECO:0000313" key="2">
    <source>
        <dbReference type="EMBL" id="KAJ3258647.1"/>
    </source>
</evidence>
<accession>A0AAD5UKT6</accession>
<dbReference type="EMBL" id="JADGKB010000025">
    <property type="protein sequence ID" value="KAJ3258647.1"/>
    <property type="molecule type" value="Genomic_DNA"/>
</dbReference>
<sequence>MWKATATLDKPNPVIQDTNDDDWDSDPNFVNNVSEKDQRWGNQKTIEKEIPKELPKNMADLRTMVVQSNAEASKKNWEQQSTDVKKSYGAVKKN</sequence>
<name>A0AAD5UKT6_9FUNG</name>
<dbReference type="AlphaFoldDB" id="A0AAD5UKT6"/>
<keyword evidence="3" id="KW-1185">Reference proteome</keyword>